<dbReference type="EMBL" id="AAYY01000011">
    <property type="protein sequence ID" value="EDP42337.1"/>
    <property type="molecule type" value="Genomic_DNA"/>
</dbReference>
<dbReference type="STRING" id="425265.A8Q7R0"/>
<evidence type="ECO:0000256" key="1">
    <source>
        <dbReference type="ARBA" id="ARBA00001713"/>
    </source>
</evidence>
<dbReference type="CDD" id="cd01398">
    <property type="entry name" value="RPI_A"/>
    <property type="match status" value="1"/>
</dbReference>
<dbReference type="PANTHER" id="PTHR11934:SF0">
    <property type="entry name" value="RIBOSE-5-PHOSPHATE ISOMERASE"/>
    <property type="match status" value="1"/>
</dbReference>
<comment type="catalytic activity">
    <reaction evidence="1">
        <text>aldehydo-D-ribose 5-phosphate = D-ribulose 5-phosphate</text>
        <dbReference type="Rhea" id="RHEA:14657"/>
        <dbReference type="ChEBI" id="CHEBI:58121"/>
        <dbReference type="ChEBI" id="CHEBI:58273"/>
        <dbReference type="EC" id="5.3.1.6"/>
    </reaction>
</comment>
<dbReference type="Gene3D" id="3.30.70.260">
    <property type="match status" value="1"/>
</dbReference>
<evidence type="ECO:0000256" key="4">
    <source>
        <dbReference type="ARBA" id="ARBA00011959"/>
    </source>
</evidence>
<dbReference type="OrthoDB" id="1555531at2759"/>
<protein>
    <recommendedName>
        <fullName evidence="5">Ribose-5-phosphate isomerase</fullName>
        <ecNumber evidence="4">5.3.1.6</ecNumber>
    </recommendedName>
    <alternativeName>
        <fullName evidence="8">D-ribose-5-phosphate ketol-isomerase</fullName>
    </alternativeName>
    <alternativeName>
        <fullName evidence="7">Phosphoriboisomerase</fullName>
    </alternativeName>
</protein>
<dbReference type="FunFam" id="3.30.70.260:FF:000053">
    <property type="entry name" value="Ribose-5-phosphate isomerase, putative"/>
    <property type="match status" value="1"/>
</dbReference>
<dbReference type="UniPathway" id="UPA00115">
    <property type="reaction ID" value="UER00412"/>
</dbReference>
<dbReference type="SUPFAM" id="SSF100950">
    <property type="entry name" value="NagB/RpiA/CoA transferase-like"/>
    <property type="match status" value="1"/>
</dbReference>
<dbReference type="NCBIfam" id="NF001924">
    <property type="entry name" value="PRK00702.1"/>
    <property type="match status" value="1"/>
</dbReference>
<keyword evidence="6" id="KW-0413">Isomerase</keyword>
<evidence type="ECO:0000256" key="8">
    <source>
        <dbReference type="ARBA" id="ARBA00032273"/>
    </source>
</evidence>
<dbReference type="FunCoup" id="A8Q7R0">
    <property type="interactions" value="472"/>
</dbReference>
<sequence>MASSSQSVSTVESAKRAAAYAAVDAYVKPHHQLIGIGSGSTVPYVVERIYERGEKVNNSCRFVPTSFQAKNLIIERNLNLGDMDTGLQLDVTIDGADEVDASLNLIKGGGACHLREKVLAEAAKEFVVVADFRKMSMVLGENWRKGVPVEVAPFAAKHVLKSLERLGSTDAKLRMAVAKAGPVVTDNGNLCIDAVFPESIMRNPDHLLKQIKLLTGVVEVGIFTNICKAAYFGNEDGSITRQLPDGSRVRM</sequence>
<evidence type="ECO:0000256" key="7">
    <source>
        <dbReference type="ARBA" id="ARBA00029734"/>
    </source>
</evidence>
<organism evidence="9 10">
    <name type="scientific">Malassezia globosa (strain ATCC MYA-4612 / CBS 7966)</name>
    <name type="common">Dandruff-associated fungus</name>
    <dbReference type="NCBI Taxonomy" id="425265"/>
    <lineage>
        <taxon>Eukaryota</taxon>
        <taxon>Fungi</taxon>
        <taxon>Dikarya</taxon>
        <taxon>Basidiomycota</taxon>
        <taxon>Ustilaginomycotina</taxon>
        <taxon>Malasseziomycetes</taxon>
        <taxon>Malasseziales</taxon>
        <taxon>Malasseziaceae</taxon>
        <taxon>Malassezia</taxon>
    </lineage>
</organism>
<dbReference type="GO" id="GO:0009052">
    <property type="term" value="P:pentose-phosphate shunt, non-oxidative branch"/>
    <property type="evidence" value="ECO:0007669"/>
    <property type="project" value="InterPro"/>
</dbReference>
<evidence type="ECO:0000313" key="9">
    <source>
        <dbReference type="EMBL" id="EDP42337.1"/>
    </source>
</evidence>
<dbReference type="KEGG" id="mgl:MGL_3095"/>
<evidence type="ECO:0000256" key="3">
    <source>
        <dbReference type="ARBA" id="ARBA00008088"/>
    </source>
</evidence>
<keyword evidence="10" id="KW-1185">Reference proteome</keyword>
<dbReference type="Gene3D" id="3.40.50.1360">
    <property type="match status" value="1"/>
</dbReference>
<dbReference type="GO" id="GO:0005737">
    <property type="term" value="C:cytoplasm"/>
    <property type="evidence" value="ECO:0007669"/>
    <property type="project" value="TreeGrafter"/>
</dbReference>
<dbReference type="GeneID" id="5853857"/>
<dbReference type="InterPro" id="IPR037171">
    <property type="entry name" value="NagB/RpiA_transferase-like"/>
</dbReference>
<dbReference type="OMA" id="ACHVQEK"/>
<dbReference type="Pfam" id="PF06026">
    <property type="entry name" value="Rib_5-P_isom_A"/>
    <property type="match status" value="1"/>
</dbReference>
<dbReference type="GO" id="GO:0006014">
    <property type="term" value="P:D-ribose metabolic process"/>
    <property type="evidence" value="ECO:0007669"/>
    <property type="project" value="TreeGrafter"/>
</dbReference>
<dbReference type="FunFam" id="3.40.50.1360:FF:000014">
    <property type="entry name" value="Ribose 5-phosphate isomerase"/>
    <property type="match status" value="1"/>
</dbReference>
<evidence type="ECO:0000313" key="10">
    <source>
        <dbReference type="Proteomes" id="UP000008837"/>
    </source>
</evidence>
<dbReference type="AlphaFoldDB" id="A8Q7R0"/>
<dbReference type="RefSeq" id="XP_001729551.1">
    <property type="nucleotide sequence ID" value="XM_001729499.1"/>
</dbReference>
<dbReference type="Proteomes" id="UP000008837">
    <property type="component" value="Unassembled WGS sequence"/>
</dbReference>
<proteinExistence type="inferred from homology"/>
<name>A8Q7R0_MALGO</name>
<gene>
    <name evidence="9" type="ORF">MGL_3095</name>
</gene>
<evidence type="ECO:0000256" key="2">
    <source>
        <dbReference type="ARBA" id="ARBA00004988"/>
    </source>
</evidence>
<evidence type="ECO:0000256" key="5">
    <source>
        <dbReference type="ARBA" id="ARBA00019150"/>
    </source>
</evidence>
<comment type="pathway">
    <text evidence="2">Carbohydrate degradation; pentose phosphate pathway; D-ribose 5-phosphate from D-ribulose 5-phosphate (non-oxidative stage): step 1/1.</text>
</comment>
<dbReference type="VEuPathDB" id="FungiDB:MGL_3095"/>
<dbReference type="NCBIfam" id="TIGR00021">
    <property type="entry name" value="rpiA"/>
    <property type="match status" value="1"/>
</dbReference>
<dbReference type="InParanoid" id="A8Q7R0"/>
<evidence type="ECO:0000256" key="6">
    <source>
        <dbReference type="ARBA" id="ARBA00023235"/>
    </source>
</evidence>
<dbReference type="EC" id="5.3.1.6" evidence="4"/>
<dbReference type="GO" id="GO:0004751">
    <property type="term" value="F:ribose-5-phosphate isomerase activity"/>
    <property type="evidence" value="ECO:0007669"/>
    <property type="project" value="UniProtKB-EC"/>
</dbReference>
<accession>A8Q7R0</accession>
<comment type="caution">
    <text evidence="9">The sequence shown here is derived from an EMBL/GenBank/DDBJ whole genome shotgun (WGS) entry which is preliminary data.</text>
</comment>
<reference evidence="9 10" key="1">
    <citation type="journal article" date="2007" name="Proc. Natl. Acad. Sci. U.S.A.">
        <title>Dandruff-associated Malassezia genomes reveal convergent and divergent virulence traits shared with plant and human fungal pathogens.</title>
        <authorList>
            <person name="Xu J."/>
            <person name="Saunders C.W."/>
            <person name="Hu P."/>
            <person name="Grant R.A."/>
            <person name="Boekhout T."/>
            <person name="Kuramae E.E."/>
            <person name="Kronstad J.W."/>
            <person name="Deangelis Y.M."/>
            <person name="Reeder N.L."/>
            <person name="Johnstone K.R."/>
            <person name="Leland M."/>
            <person name="Fieno A.M."/>
            <person name="Begley W.M."/>
            <person name="Sun Y."/>
            <person name="Lacey M.P."/>
            <person name="Chaudhary T."/>
            <person name="Keough T."/>
            <person name="Chu L."/>
            <person name="Sears R."/>
            <person name="Yuan B."/>
            <person name="Dawson T.L.Jr."/>
        </authorList>
    </citation>
    <scope>NUCLEOTIDE SEQUENCE [LARGE SCALE GENOMIC DNA]</scope>
    <source>
        <strain evidence="10">ATCC MYA-4612 / CBS 7966</strain>
    </source>
</reference>
<dbReference type="SUPFAM" id="SSF75445">
    <property type="entry name" value="D-ribose-5-phosphate isomerase (RpiA), lid domain"/>
    <property type="match status" value="1"/>
</dbReference>
<dbReference type="PANTHER" id="PTHR11934">
    <property type="entry name" value="RIBOSE-5-PHOSPHATE ISOMERASE"/>
    <property type="match status" value="1"/>
</dbReference>
<comment type="similarity">
    <text evidence="3">Belongs to the ribose 5-phosphate isomerase family.</text>
</comment>
<dbReference type="InterPro" id="IPR004788">
    <property type="entry name" value="Ribose5P_isomerase_type_A"/>
</dbReference>